<dbReference type="EMBL" id="BK015790">
    <property type="protein sequence ID" value="DAE24973.1"/>
    <property type="molecule type" value="Genomic_DNA"/>
</dbReference>
<evidence type="ECO:0000313" key="1">
    <source>
        <dbReference type="EMBL" id="DAE24973.1"/>
    </source>
</evidence>
<sequence>MGNDMTYMTGDYSSSDDRYGVSKSGCFAFIEKTIQDGDIFVSTIGVYADKEKEEKVFTFNVGTISEDSADIFSAASETYLTGFTTEV</sequence>
<accession>A0A8S5R1X7</accession>
<organism evidence="1">
    <name type="scientific">Podoviridae sp. ctYFd1</name>
    <dbReference type="NCBI Taxonomy" id="2826560"/>
    <lineage>
        <taxon>Viruses</taxon>
        <taxon>Duplodnaviria</taxon>
        <taxon>Heunggongvirae</taxon>
        <taxon>Uroviricota</taxon>
        <taxon>Caudoviricetes</taxon>
    </lineage>
</organism>
<protein>
    <submittedName>
        <fullName evidence="1">Uncharacterized protein</fullName>
    </submittedName>
</protein>
<name>A0A8S5R1X7_9CAUD</name>
<proteinExistence type="predicted"/>
<reference evidence="1" key="1">
    <citation type="journal article" date="2021" name="Proc. Natl. Acad. Sci. U.S.A.">
        <title>A Catalog of Tens of Thousands of Viruses from Human Metagenomes Reveals Hidden Associations with Chronic Diseases.</title>
        <authorList>
            <person name="Tisza M.J."/>
            <person name="Buck C.B."/>
        </authorList>
    </citation>
    <scope>NUCLEOTIDE SEQUENCE</scope>
    <source>
        <strain evidence="1">CtYFd1</strain>
    </source>
</reference>